<feature type="repeat" description="ANK" evidence="7">
    <location>
        <begin position="95"/>
        <end position="118"/>
    </location>
</feature>
<keyword evidence="2 9" id="KW-0812">Transmembrane</keyword>
<dbReference type="Pfam" id="PF13962">
    <property type="entry name" value="PGG"/>
    <property type="match status" value="1"/>
</dbReference>
<dbReference type="OMA" id="ENEMIAV"/>
<proteinExistence type="predicted"/>
<dbReference type="PRINTS" id="PR01415">
    <property type="entry name" value="ANKYRIN"/>
</dbReference>
<dbReference type="SMART" id="SM00248">
    <property type="entry name" value="ANK"/>
    <property type="match status" value="7"/>
</dbReference>
<evidence type="ECO:0000256" key="8">
    <source>
        <dbReference type="SAM" id="MobiDB-lite"/>
    </source>
</evidence>
<dbReference type="PROSITE" id="PS50297">
    <property type="entry name" value="ANK_REP_REGION"/>
    <property type="match status" value="2"/>
</dbReference>
<evidence type="ECO:0000256" key="6">
    <source>
        <dbReference type="ARBA" id="ARBA00023136"/>
    </source>
</evidence>
<feature type="transmembrane region" description="Helical" evidence="9">
    <location>
        <begin position="469"/>
        <end position="491"/>
    </location>
</feature>
<keyword evidence="6 9" id="KW-0472">Membrane</keyword>
<dbReference type="Pfam" id="PF12796">
    <property type="entry name" value="Ank_2"/>
    <property type="match status" value="2"/>
</dbReference>
<feature type="transmembrane region" description="Helical" evidence="9">
    <location>
        <begin position="588"/>
        <end position="609"/>
    </location>
</feature>
<feature type="domain" description="PGG" evidence="10">
    <location>
        <begin position="461"/>
        <end position="575"/>
    </location>
</feature>
<dbReference type="PANTHER" id="PTHR24186:SF36">
    <property type="entry name" value="SERINE_THREONINE-PROTEIN PHOSPHATASE 6 REGULATORY ANKYRIN REPEAT SUBUNIT A-LIKE"/>
    <property type="match status" value="1"/>
</dbReference>
<evidence type="ECO:0000256" key="2">
    <source>
        <dbReference type="ARBA" id="ARBA00022692"/>
    </source>
</evidence>
<protein>
    <recommendedName>
        <fullName evidence="10">PGG domain-containing protein</fullName>
    </recommendedName>
</protein>
<dbReference type="Gramene" id="QL10p052455:mrna">
    <property type="protein sequence ID" value="QL10p052455:mrna"/>
    <property type="gene ID" value="QL10p052455"/>
</dbReference>
<dbReference type="PANTHER" id="PTHR24186">
    <property type="entry name" value="PROTEIN PHOSPHATASE 1 REGULATORY SUBUNIT"/>
    <property type="match status" value="1"/>
</dbReference>
<dbReference type="InterPro" id="IPR002110">
    <property type="entry name" value="Ankyrin_rpt"/>
</dbReference>
<evidence type="ECO:0000256" key="7">
    <source>
        <dbReference type="PROSITE-ProRule" id="PRU00023"/>
    </source>
</evidence>
<dbReference type="Proteomes" id="UP000594261">
    <property type="component" value="Chromosome 10"/>
</dbReference>
<keyword evidence="5 7" id="KW-0040">ANK repeat</keyword>
<evidence type="ECO:0000256" key="5">
    <source>
        <dbReference type="ARBA" id="ARBA00023043"/>
    </source>
</evidence>
<evidence type="ECO:0000256" key="4">
    <source>
        <dbReference type="ARBA" id="ARBA00022989"/>
    </source>
</evidence>
<evidence type="ECO:0000313" key="12">
    <source>
        <dbReference type="Proteomes" id="UP000594261"/>
    </source>
</evidence>
<organism evidence="11 12">
    <name type="scientific">Quercus lobata</name>
    <name type="common">Valley oak</name>
    <dbReference type="NCBI Taxonomy" id="97700"/>
    <lineage>
        <taxon>Eukaryota</taxon>
        <taxon>Viridiplantae</taxon>
        <taxon>Streptophyta</taxon>
        <taxon>Embryophyta</taxon>
        <taxon>Tracheophyta</taxon>
        <taxon>Spermatophyta</taxon>
        <taxon>Magnoliopsida</taxon>
        <taxon>eudicotyledons</taxon>
        <taxon>Gunneridae</taxon>
        <taxon>Pentapetalae</taxon>
        <taxon>rosids</taxon>
        <taxon>fabids</taxon>
        <taxon>Fagales</taxon>
        <taxon>Fagaceae</taxon>
        <taxon>Quercus</taxon>
    </lineage>
</organism>
<evidence type="ECO:0000256" key="1">
    <source>
        <dbReference type="ARBA" id="ARBA00004141"/>
    </source>
</evidence>
<feature type="transmembrane region" description="Helical" evidence="9">
    <location>
        <begin position="545"/>
        <end position="576"/>
    </location>
</feature>
<dbReference type="Pfam" id="PF00023">
    <property type="entry name" value="Ank"/>
    <property type="match status" value="1"/>
</dbReference>
<dbReference type="EMBL" id="LRBV02000010">
    <property type="status" value="NOT_ANNOTATED_CDS"/>
    <property type="molecule type" value="Genomic_DNA"/>
</dbReference>
<dbReference type="PROSITE" id="PS50088">
    <property type="entry name" value="ANK_REPEAT"/>
    <property type="match status" value="2"/>
</dbReference>
<sequence length="651" mass="73246">MDPSDLLEANQASSQPSLTEDNIGMEPKYYNAAAEGKFEDFKGITKPLNQLLTPNRNTVLHIHLTSLIKESESSVAFVEDIHRNCSSLLRQANVKGETPLHIAARYGHALIVEVLIERAKEDPESRVSETVKGMLERTNNEKDTAFHEAVRGNHLDVVKRLIQEGSDIAYSQNDAGETPLYIAVERGFDKVAFHILENCTSPAHDGPLGRTTLHAAVIRQNRDMIQKILGMIAQQEQSAFIKKVDEHRWTPLHCAAYFNHGFSAEILLAVDRSIAYMKDAEGVTALHIAAHRGNQWIMDVILQYCPDCCELVDERGWNALHFVVNSSSIIWSFAAKHILKNSSLSNLLNEKDSRGNTPLHHHSKSLHYMKDVMCHDRVDKMAFNKQNLNAYDVALTSEELSDKKFMEITRAFKDNRRCAEFRRPLEDDILPKRKDSERWKAEYEARNAEWKARKDRFVSIMEKASKTHLVVDTLIATVAFTAGITMPGGFISQEDPHSGSPVLMRNTAFKAFIITNTIAMVQSCSAAFIHLFMPLLFHEQNLGDFSFLLASLAFCLSISAMGAMVLAFVMGTYAVLMHSLGLAIANSVIGLCFFVPVFFVSIGCSRYLLEILIMGSSWILDRLSDFWDCIVEGCENLCECIAHIFNRCRQN</sequence>
<keyword evidence="4 9" id="KW-1133">Transmembrane helix</keyword>
<feature type="region of interest" description="Disordered" evidence="8">
    <location>
        <begin position="1"/>
        <end position="23"/>
    </location>
</feature>
<dbReference type="SUPFAM" id="SSF48403">
    <property type="entry name" value="Ankyrin repeat"/>
    <property type="match status" value="1"/>
</dbReference>
<dbReference type="GO" id="GO:0005886">
    <property type="term" value="C:plasma membrane"/>
    <property type="evidence" value="ECO:0007669"/>
    <property type="project" value="TreeGrafter"/>
</dbReference>
<reference evidence="11 12" key="1">
    <citation type="journal article" date="2016" name="G3 (Bethesda)">
        <title>First Draft Assembly and Annotation of the Genome of a California Endemic Oak Quercus lobata Nee (Fagaceae).</title>
        <authorList>
            <person name="Sork V.L."/>
            <person name="Fitz-Gibbon S.T."/>
            <person name="Puiu D."/>
            <person name="Crepeau M."/>
            <person name="Gugger P.F."/>
            <person name="Sherman R."/>
            <person name="Stevens K."/>
            <person name="Langley C.H."/>
            <person name="Pellegrini M."/>
            <person name="Salzberg S.L."/>
        </authorList>
    </citation>
    <scope>NUCLEOTIDE SEQUENCE [LARGE SCALE GENOMIC DNA]</scope>
    <source>
        <strain evidence="11 12">cv. SW786</strain>
    </source>
</reference>
<feature type="transmembrane region" description="Helical" evidence="9">
    <location>
        <begin position="511"/>
        <end position="533"/>
    </location>
</feature>
<evidence type="ECO:0000256" key="3">
    <source>
        <dbReference type="ARBA" id="ARBA00022737"/>
    </source>
</evidence>
<keyword evidence="3" id="KW-0677">Repeat</keyword>
<comment type="subcellular location">
    <subcellularLocation>
        <location evidence="1">Membrane</location>
        <topology evidence="1">Multi-pass membrane protein</topology>
    </subcellularLocation>
</comment>
<keyword evidence="12" id="KW-1185">Reference proteome</keyword>
<dbReference type="InterPro" id="IPR036770">
    <property type="entry name" value="Ankyrin_rpt-contain_sf"/>
</dbReference>
<evidence type="ECO:0000259" key="10">
    <source>
        <dbReference type="Pfam" id="PF13962"/>
    </source>
</evidence>
<feature type="compositionally biased region" description="Polar residues" evidence="8">
    <location>
        <begin position="10"/>
        <end position="20"/>
    </location>
</feature>
<accession>A0A7N2RCJ1</accession>
<reference evidence="11" key="2">
    <citation type="submission" date="2021-01" db="UniProtKB">
        <authorList>
            <consortium name="EnsemblPlants"/>
        </authorList>
    </citation>
    <scope>IDENTIFICATION</scope>
</reference>
<dbReference type="EnsemblPlants" id="QL10p052455:mrna">
    <property type="protein sequence ID" value="QL10p052455:mrna"/>
    <property type="gene ID" value="QL10p052455"/>
</dbReference>
<dbReference type="Gene3D" id="1.25.40.20">
    <property type="entry name" value="Ankyrin repeat-containing domain"/>
    <property type="match status" value="2"/>
</dbReference>
<feature type="repeat" description="ANK" evidence="7">
    <location>
        <begin position="141"/>
        <end position="173"/>
    </location>
</feature>
<evidence type="ECO:0000313" key="11">
    <source>
        <dbReference type="EnsemblPlants" id="QL10p052455:mrna"/>
    </source>
</evidence>
<dbReference type="InterPro" id="IPR026961">
    <property type="entry name" value="PGG_dom"/>
</dbReference>
<name>A0A7N2RCJ1_QUELO</name>
<dbReference type="AlphaFoldDB" id="A0A7N2RCJ1"/>
<dbReference type="InParanoid" id="A0A7N2RCJ1"/>
<evidence type="ECO:0000256" key="9">
    <source>
        <dbReference type="SAM" id="Phobius"/>
    </source>
</evidence>